<reference evidence="6" key="1">
    <citation type="submission" date="2022-12" db="EMBL/GenBank/DDBJ databases">
        <title>New Phytohabitans aurantiacus sp. RD004123 nov., an actinomycete isolated from soil.</title>
        <authorList>
            <person name="Triningsih D.W."/>
            <person name="Harunari E."/>
            <person name="Igarashi Y."/>
        </authorList>
    </citation>
    <scope>NUCLEOTIDE SEQUENCE</scope>
    <source>
        <strain evidence="6">RD004123</strain>
    </source>
</reference>
<evidence type="ECO:0000259" key="5">
    <source>
        <dbReference type="Pfam" id="PF02782"/>
    </source>
</evidence>
<dbReference type="InterPro" id="IPR018484">
    <property type="entry name" value="FGGY_N"/>
</dbReference>
<dbReference type="Proteomes" id="UP001144280">
    <property type="component" value="Unassembled WGS sequence"/>
</dbReference>
<evidence type="ECO:0000313" key="7">
    <source>
        <dbReference type="Proteomes" id="UP001144280"/>
    </source>
</evidence>
<dbReference type="GO" id="GO:0016301">
    <property type="term" value="F:kinase activity"/>
    <property type="evidence" value="ECO:0007669"/>
    <property type="project" value="UniProtKB-KW"/>
</dbReference>
<evidence type="ECO:0000256" key="1">
    <source>
        <dbReference type="ARBA" id="ARBA00009156"/>
    </source>
</evidence>
<dbReference type="Pfam" id="PF00370">
    <property type="entry name" value="FGGY_N"/>
    <property type="match status" value="1"/>
</dbReference>
<dbReference type="InterPro" id="IPR050406">
    <property type="entry name" value="FGGY_Carb_Kinase"/>
</dbReference>
<dbReference type="Gene3D" id="3.30.420.40">
    <property type="match status" value="2"/>
</dbReference>
<dbReference type="SUPFAM" id="SSF53067">
    <property type="entry name" value="Actin-like ATPase domain"/>
    <property type="match status" value="2"/>
</dbReference>
<comment type="similarity">
    <text evidence="1">Belongs to the FGGY kinase family.</text>
</comment>
<name>A0ABQ5QWK8_9ACTN</name>
<evidence type="ECO:0000256" key="2">
    <source>
        <dbReference type="ARBA" id="ARBA00022679"/>
    </source>
</evidence>
<dbReference type="InterPro" id="IPR043129">
    <property type="entry name" value="ATPase_NBD"/>
</dbReference>
<evidence type="ECO:0000313" key="6">
    <source>
        <dbReference type="EMBL" id="GLH98898.1"/>
    </source>
</evidence>
<evidence type="ECO:0000259" key="4">
    <source>
        <dbReference type="Pfam" id="PF00370"/>
    </source>
</evidence>
<dbReference type="EMBL" id="BSDI01000019">
    <property type="protein sequence ID" value="GLH98898.1"/>
    <property type="molecule type" value="Genomic_DNA"/>
</dbReference>
<dbReference type="PANTHER" id="PTHR43095">
    <property type="entry name" value="SUGAR KINASE"/>
    <property type="match status" value="1"/>
</dbReference>
<keyword evidence="2" id="KW-0808">Transferase</keyword>
<feature type="domain" description="Carbohydrate kinase FGGY C-terminal" evidence="5">
    <location>
        <begin position="253"/>
        <end position="442"/>
    </location>
</feature>
<organism evidence="6 7">
    <name type="scientific">Phytohabitans aurantiacus</name>
    <dbReference type="NCBI Taxonomy" id="3016789"/>
    <lineage>
        <taxon>Bacteria</taxon>
        <taxon>Bacillati</taxon>
        <taxon>Actinomycetota</taxon>
        <taxon>Actinomycetes</taxon>
        <taxon>Micromonosporales</taxon>
        <taxon>Micromonosporaceae</taxon>
    </lineage>
</organism>
<dbReference type="PIRSF" id="PIRSF000538">
    <property type="entry name" value="GlpK"/>
    <property type="match status" value="1"/>
</dbReference>
<comment type="caution">
    <text evidence="6">The sequence shown here is derived from an EMBL/GenBank/DDBJ whole genome shotgun (WGS) entry which is preliminary data.</text>
</comment>
<evidence type="ECO:0000256" key="3">
    <source>
        <dbReference type="ARBA" id="ARBA00022777"/>
    </source>
</evidence>
<gene>
    <name evidence="6" type="ORF">Pa4123_41730</name>
</gene>
<sequence>MLAMNILALDLGTSSVRGLVLDGAAKPLPQALARRKVAVAVDDDGAATIDAPAYLAALVECLDELSAAGRLDGIALVAASSQWHSVLPVDAAGAPLGPLVTWLDTRPAPLPGVDGPADADAFHQRTGAWWHRFYWSVKLPWLRAMSGSAPARFLGLPEFVLGELLGDAPMSVSQASGTGLLDIGALAWDGEACALAGVHPGELPALAPSDWQGRLRPEYAKRWPGLREAVWAPPTGDGAASNVGSGCEDPTRAAVTVGTSAAVRLVQAAPAGTPLPPLPHALWRYRVDHDRIVTGTAYSAGGNLYEWARRELRLPEGTALEEALAAVEPGQEVRVDPRLGGDRPPGLAPAGSGVLGGIGFATSAVDIFAGLMDGVCRMVARDLAAIESTVDSTVEVVLGGGAVAASPWWRRAFEMALAPRAVTHVTNPEVGATGAALVALHAFPQIVRMGEGGSSGSARSGGPQRLL</sequence>
<protein>
    <submittedName>
        <fullName evidence="6">Gluconate kinase</fullName>
    </submittedName>
</protein>
<feature type="domain" description="Carbohydrate kinase FGGY N-terminal" evidence="4">
    <location>
        <begin position="6"/>
        <end position="230"/>
    </location>
</feature>
<proteinExistence type="inferred from homology"/>
<accession>A0ABQ5QWK8</accession>
<dbReference type="PANTHER" id="PTHR43095:SF2">
    <property type="entry name" value="GLUCONOKINASE"/>
    <property type="match status" value="1"/>
</dbReference>
<keyword evidence="3 6" id="KW-0418">Kinase</keyword>
<dbReference type="InterPro" id="IPR000577">
    <property type="entry name" value="Carb_kinase_FGGY"/>
</dbReference>
<dbReference type="Pfam" id="PF02782">
    <property type="entry name" value="FGGY_C"/>
    <property type="match status" value="1"/>
</dbReference>
<keyword evidence="7" id="KW-1185">Reference proteome</keyword>
<dbReference type="InterPro" id="IPR018485">
    <property type="entry name" value="FGGY_C"/>
</dbReference>